<dbReference type="Pfam" id="PF16881">
    <property type="entry name" value="LIAS_N"/>
    <property type="match status" value="1"/>
</dbReference>
<dbReference type="NCBIfam" id="NF004019">
    <property type="entry name" value="PRK05481.1"/>
    <property type="match status" value="1"/>
</dbReference>
<organism evidence="13">
    <name type="scientific">freshwater metagenome</name>
    <dbReference type="NCBI Taxonomy" id="449393"/>
    <lineage>
        <taxon>unclassified sequences</taxon>
        <taxon>metagenomes</taxon>
        <taxon>ecological metagenomes</taxon>
    </lineage>
</organism>
<reference evidence="13" key="1">
    <citation type="submission" date="2020-05" db="EMBL/GenBank/DDBJ databases">
        <authorList>
            <person name="Chiriac C."/>
            <person name="Salcher M."/>
            <person name="Ghai R."/>
            <person name="Kavagutti S V."/>
        </authorList>
    </citation>
    <scope>NUCLEOTIDE SEQUENCE</scope>
</reference>
<evidence type="ECO:0000313" key="13">
    <source>
        <dbReference type="EMBL" id="CAB4682261.1"/>
    </source>
</evidence>
<dbReference type="GO" id="GO:0051539">
    <property type="term" value="F:4 iron, 4 sulfur cluster binding"/>
    <property type="evidence" value="ECO:0007669"/>
    <property type="project" value="UniProtKB-KW"/>
</dbReference>
<evidence type="ECO:0000256" key="7">
    <source>
        <dbReference type="ARBA" id="ARBA00022691"/>
    </source>
</evidence>
<dbReference type="Pfam" id="PF04055">
    <property type="entry name" value="Radical_SAM"/>
    <property type="match status" value="1"/>
</dbReference>
<dbReference type="InterPro" id="IPR006638">
    <property type="entry name" value="Elp3/MiaA/NifB-like_rSAM"/>
</dbReference>
<evidence type="ECO:0000256" key="6">
    <source>
        <dbReference type="ARBA" id="ARBA00022679"/>
    </source>
</evidence>
<dbReference type="GO" id="GO:0046872">
    <property type="term" value="F:metal ion binding"/>
    <property type="evidence" value="ECO:0007669"/>
    <property type="project" value="UniProtKB-KW"/>
</dbReference>
<dbReference type="SFLD" id="SFLDG01058">
    <property type="entry name" value="lipoyl_synthase_like"/>
    <property type="match status" value="1"/>
</dbReference>
<dbReference type="InterPro" id="IPR007197">
    <property type="entry name" value="rSAM"/>
</dbReference>
<dbReference type="CDD" id="cd01335">
    <property type="entry name" value="Radical_SAM"/>
    <property type="match status" value="1"/>
</dbReference>
<dbReference type="NCBIfam" id="TIGR00510">
    <property type="entry name" value="lipA"/>
    <property type="match status" value="1"/>
</dbReference>
<dbReference type="SFLD" id="SFLDF00271">
    <property type="entry name" value="lipoyl_synthase"/>
    <property type="match status" value="1"/>
</dbReference>
<protein>
    <recommendedName>
        <fullName evidence="3">lipoyl synthase</fullName>
        <ecNumber evidence="3">2.8.1.8</ecNumber>
    </recommendedName>
</protein>
<dbReference type="GO" id="GO:0016992">
    <property type="term" value="F:lipoate synthase activity"/>
    <property type="evidence" value="ECO:0007669"/>
    <property type="project" value="UniProtKB-EC"/>
</dbReference>
<comment type="cofactor">
    <cofactor evidence="1">
        <name>[4Fe-4S] cluster</name>
        <dbReference type="ChEBI" id="CHEBI:49883"/>
    </cofactor>
</comment>
<dbReference type="InterPro" id="IPR031691">
    <property type="entry name" value="LIAS_N"/>
</dbReference>
<keyword evidence="4" id="KW-0004">4Fe-4S</keyword>
<keyword evidence="5" id="KW-0963">Cytoplasm</keyword>
<dbReference type="PANTHER" id="PTHR10949:SF0">
    <property type="entry name" value="LIPOYL SYNTHASE, MITOCHONDRIAL"/>
    <property type="match status" value="1"/>
</dbReference>
<evidence type="ECO:0000256" key="8">
    <source>
        <dbReference type="ARBA" id="ARBA00022723"/>
    </source>
</evidence>
<dbReference type="PIRSF" id="PIRSF005963">
    <property type="entry name" value="Lipoyl_synth"/>
    <property type="match status" value="1"/>
</dbReference>
<dbReference type="GO" id="GO:0005739">
    <property type="term" value="C:mitochondrion"/>
    <property type="evidence" value="ECO:0007669"/>
    <property type="project" value="UniProtKB-SubCell"/>
</dbReference>
<dbReference type="InterPro" id="IPR013785">
    <property type="entry name" value="Aldolase_TIM"/>
</dbReference>
<dbReference type="EMBL" id="CAEZXP010000001">
    <property type="protein sequence ID" value="CAB4682261.1"/>
    <property type="molecule type" value="Genomic_DNA"/>
</dbReference>
<evidence type="ECO:0000256" key="10">
    <source>
        <dbReference type="ARBA" id="ARBA00023014"/>
    </source>
</evidence>
<keyword evidence="8" id="KW-0479">Metal-binding</keyword>
<keyword evidence="6" id="KW-0808">Transferase</keyword>
<dbReference type="SMART" id="SM00729">
    <property type="entry name" value="Elp3"/>
    <property type="match status" value="1"/>
</dbReference>
<evidence type="ECO:0000259" key="12">
    <source>
        <dbReference type="PROSITE" id="PS51918"/>
    </source>
</evidence>
<dbReference type="Gene3D" id="3.20.20.70">
    <property type="entry name" value="Aldolase class I"/>
    <property type="match status" value="1"/>
</dbReference>
<comment type="subcellular location">
    <subcellularLocation>
        <location evidence="2">Mitochondrion</location>
    </subcellularLocation>
</comment>
<evidence type="ECO:0000256" key="2">
    <source>
        <dbReference type="ARBA" id="ARBA00004173"/>
    </source>
</evidence>
<gene>
    <name evidence="13" type="ORF">UFOPK2399_00023</name>
</gene>
<keyword evidence="9" id="KW-0408">Iron</keyword>
<evidence type="ECO:0000256" key="4">
    <source>
        <dbReference type="ARBA" id="ARBA00022485"/>
    </source>
</evidence>
<dbReference type="NCBIfam" id="NF009544">
    <property type="entry name" value="PRK12928.1"/>
    <property type="match status" value="1"/>
</dbReference>
<evidence type="ECO:0000256" key="11">
    <source>
        <dbReference type="ARBA" id="ARBA00047326"/>
    </source>
</evidence>
<comment type="catalytic activity">
    <reaction evidence="11">
        <text>[[Fe-S] cluster scaffold protein carrying a second [4Fe-4S](2+) cluster] + N(6)-octanoyl-L-lysyl-[protein] + 2 oxidized [2Fe-2S]-[ferredoxin] + 2 S-adenosyl-L-methionine + 4 H(+) = [[Fe-S] cluster scaffold protein] + N(6)-[(R)-dihydrolipoyl]-L-lysyl-[protein] + 4 Fe(3+) + 2 hydrogen sulfide + 2 5'-deoxyadenosine + 2 L-methionine + 2 reduced [2Fe-2S]-[ferredoxin]</text>
        <dbReference type="Rhea" id="RHEA:16585"/>
        <dbReference type="Rhea" id="RHEA-COMP:9928"/>
        <dbReference type="Rhea" id="RHEA-COMP:10000"/>
        <dbReference type="Rhea" id="RHEA-COMP:10001"/>
        <dbReference type="Rhea" id="RHEA-COMP:10475"/>
        <dbReference type="Rhea" id="RHEA-COMP:14568"/>
        <dbReference type="Rhea" id="RHEA-COMP:14569"/>
        <dbReference type="ChEBI" id="CHEBI:15378"/>
        <dbReference type="ChEBI" id="CHEBI:17319"/>
        <dbReference type="ChEBI" id="CHEBI:29034"/>
        <dbReference type="ChEBI" id="CHEBI:29919"/>
        <dbReference type="ChEBI" id="CHEBI:33722"/>
        <dbReference type="ChEBI" id="CHEBI:33737"/>
        <dbReference type="ChEBI" id="CHEBI:33738"/>
        <dbReference type="ChEBI" id="CHEBI:57844"/>
        <dbReference type="ChEBI" id="CHEBI:59789"/>
        <dbReference type="ChEBI" id="CHEBI:78809"/>
        <dbReference type="ChEBI" id="CHEBI:83100"/>
        <dbReference type="EC" id="2.8.1.8"/>
    </reaction>
</comment>
<dbReference type="PANTHER" id="PTHR10949">
    <property type="entry name" value="LIPOYL SYNTHASE"/>
    <property type="match status" value="1"/>
</dbReference>
<feature type="domain" description="Radical SAM core" evidence="12">
    <location>
        <begin position="56"/>
        <end position="276"/>
    </location>
</feature>
<proteinExistence type="inferred from homology"/>
<evidence type="ECO:0000256" key="9">
    <source>
        <dbReference type="ARBA" id="ARBA00023004"/>
    </source>
</evidence>
<keyword evidence="10" id="KW-0411">Iron-sulfur</keyword>
<dbReference type="PROSITE" id="PS51918">
    <property type="entry name" value="RADICAL_SAM"/>
    <property type="match status" value="1"/>
</dbReference>
<name>A0A6J6N6I5_9ZZZZ</name>
<dbReference type="EC" id="2.8.1.8" evidence="3"/>
<dbReference type="FunFam" id="3.20.20.70:FF:000040">
    <property type="entry name" value="Lipoyl synthase"/>
    <property type="match status" value="1"/>
</dbReference>
<accession>A0A6J6N6I5</accession>
<dbReference type="SUPFAM" id="SSF102114">
    <property type="entry name" value="Radical SAM enzymes"/>
    <property type="match status" value="1"/>
</dbReference>
<dbReference type="SFLD" id="SFLDS00029">
    <property type="entry name" value="Radical_SAM"/>
    <property type="match status" value="1"/>
</dbReference>
<dbReference type="InterPro" id="IPR058240">
    <property type="entry name" value="rSAM_sf"/>
</dbReference>
<dbReference type="AlphaFoldDB" id="A0A6J6N6I5"/>
<evidence type="ECO:0000256" key="3">
    <source>
        <dbReference type="ARBA" id="ARBA00012237"/>
    </source>
</evidence>
<sequence>METSRPVGERPRRPEWMKVRAPSANTKYNDVKKLLHGQRLNTICEEAHCPNIADCWGRGTATFQILGETCTRACRYCYVNSGAPSEPVDPLEPLRVAQAAHQLGLSHVVVTSVDRDDVADRGAGHYAATIRALKAKLPDATVEVLTPDFLGVEEEALHTLLAERPEVFNHNIETVRRLHRKMRGGKASYDGALALLARAKELADYPVLTKSGIIVGLGETNDEVVDTLRDLRGHGVDVVTIGQYLQPSAKHAEIDRWVHPDEFAWFREQGEALGFGTVFSGPLVRSSFRADEQRHAAATGRGAISY</sequence>
<keyword evidence="7" id="KW-0949">S-adenosyl-L-methionine</keyword>
<dbReference type="HAMAP" id="MF_00206">
    <property type="entry name" value="Lipoyl_synth"/>
    <property type="match status" value="1"/>
</dbReference>
<evidence type="ECO:0000256" key="5">
    <source>
        <dbReference type="ARBA" id="ARBA00022490"/>
    </source>
</evidence>
<dbReference type="InterPro" id="IPR003698">
    <property type="entry name" value="Lipoyl_synth"/>
</dbReference>
<evidence type="ECO:0000256" key="1">
    <source>
        <dbReference type="ARBA" id="ARBA00001966"/>
    </source>
</evidence>